<evidence type="ECO:0000313" key="3">
    <source>
        <dbReference type="Proteomes" id="UP001589836"/>
    </source>
</evidence>
<proteinExistence type="predicted"/>
<dbReference type="EMBL" id="JBHLTP010000011">
    <property type="protein sequence ID" value="MFC0524849.1"/>
    <property type="molecule type" value="Genomic_DNA"/>
</dbReference>
<keyword evidence="3" id="KW-1185">Reference proteome</keyword>
<dbReference type="Proteomes" id="UP001589836">
    <property type="component" value="Unassembled WGS sequence"/>
</dbReference>
<evidence type="ECO:0000256" key="1">
    <source>
        <dbReference type="SAM" id="Coils"/>
    </source>
</evidence>
<dbReference type="RefSeq" id="WP_377349284.1">
    <property type="nucleotide sequence ID" value="NZ_JBHLTP010000011.1"/>
</dbReference>
<feature type="coiled-coil region" evidence="1">
    <location>
        <begin position="11"/>
        <end position="45"/>
    </location>
</feature>
<gene>
    <name evidence="2" type="primary">gerPC</name>
    <name evidence="2" type="ORF">ACFFGV_14820</name>
</gene>
<protein>
    <submittedName>
        <fullName evidence="2">Spore germination protein GerPC</fullName>
    </submittedName>
</protein>
<evidence type="ECO:0000313" key="2">
    <source>
        <dbReference type="EMBL" id="MFC0524849.1"/>
    </source>
</evidence>
<accession>A0ABV6LRE8</accession>
<dbReference type="InterPro" id="IPR019673">
    <property type="entry name" value="Spore_germination_GerPC"/>
</dbReference>
<organism evidence="2 3">
    <name type="scientific">Pontibacillus salicampi</name>
    <dbReference type="NCBI Taxonomy" id="1449801"/>
    <lineage>
        <taxon>Bacteria</taxon>
        <taxon>Bacillati</taxon>
        <taxon>Bacillota</taxon>
        <taxon>Bacilli</taxon>
        <taxon>Bacillales</taxon>
        <taxon>Bacillaceae</taxon>
        <taxon>Pontibacillus</taxon>
    </lineage>
</organism>
<dbReference type="Pfam" id="PF10737">
    <property type="entry name" value="GerPC"/>
    <property type="match status" value="1"/>
</dbReference>
<sequence length="202" mass="23508">MSYYDAWNQYMEQMQRIIEKQSEQLNRLEKRLDQVEKDLESQQQKPTTNVEKIEYKFDQLKIETLEGTLNIGFTPGNSGMGVEDFSIPQEPFPPKLTTGDSVKEKIMQELNQYVAKEGPPQLQSLMREYGQQYDETYQQFILQDVHKQLGDRITHYMNQSSAPNGVVDENHKNDIVTKIKQEISQSLRHFVENQSRKGDGAS</sequence>
<keyword evidence="1" id="KW-0175">Coiled coil</keyword>
<comment type="caution">
    <text evidence="2">The sequence shown here is derived from an EMBL/GenBank/DDBJ whole genome shotgun (WGS) entry which is preliminary data.</text>
</comment>
<reference evidence="2 3" key="1">
    <citation type="submission" date="2024-09" db="EMBL/GenBank/DDBJ databases">
        <authorList>
            <person name="Sun Q."/>
            <person name="Mori K."/>
        </authorList>
    </citation>
    <scope>NUCLEOTIDE SEQUENCE [LARGE SCALE GENOMIC DNA]</scope>
    <source>
        <strain evidence="2 3">NCAIM B.02529</strain>
    </source>
</reference>
<name>A0ABV6LRE8_9BACI</name>